<keyword evidence="2" id="KW-0233">DNA recombination</keyword>
<evidence type="ECO:0000313" key="5">
    <source>
        <dbReference type="Proteomes" id="UP000427769"/>
    </source>
</evidence>
<feature type="region of interest" description="Disordered" evidence="3">
    <location>
        <begin position="416"/>
        <end position="436"/>
    </location>
</feature>
<dbReference type="InterPro" id="IPR013762">
    <property type="entry name" value="Integrase-like_cat_sf"/>
</dbReference>
<gene>
    <name evidence="4" type="ORF">DSCW_45530</name>
</gene>
<evidence type="ECO:0000256" key="3">
    <source>
        <dbReference type="SAM" id="MobiDB-lite"/>
    </source>
</evidence>
<dbReference type="GO" id="GO:0006310">
    <property type="term" value="P:DNA recombination"/>
    <property type="evidence" value="ECO:0007669"/>
    <property type="project" value="UniProtKB-KW"/>
</dbReference>
<reference evidence="4 5" key="1">
    <citation type="submission" date="2019-11" db="EMBL/GenBank/DDBJ databases">
        <title>Comparative genomics of hydrocarbon-degrading Desulfosarcina strains.</title>
        <authorList>
            <person name="Watanabe M."/>
            <person name="Kojima H."/>
            <person name="Fukui M."/>
        </authorList>
    </citation>
    <scope>NUCLEOTIDE SEQUENCE [LARGE SCALE GENOMIC DNA]</scope>
    <source>
        <strain evidence="4 5">PP31</strain>
    </source>
</reference>
<dbReference type="Gene3D" id="1.10.150.130">
    <property type="match status" value="1"/>
</dbReference>
<evidence type="ECO:0000256" key="1">
    <source>
        <dbReference type="ARBA" id="ARBA00023125"/>
    </source>
</evidence>
<name>A0A5K7Z5S1_9BACT</name>
<evidence type="ECO:0000313" key="4">
    <source>
        <dbReference type="EMBL" id="BBO77136.1"/>
    </source>
</evidence>
<keyword evidence="5" id="KW-1185">Reference proteome</keyword>
<sequence length="436" mass="50130">MGKLTDTQIQEIAVDHLQKWKDSFEAARTPLGDDVDPFLAHMALKKQIETFEGDRVSIRADLETGNYRDIVRELPEILEGYGLNIDEVDQDDPSFTKLCSSVLRAKERAISLYMDRLEGKGPRDDLDAAMDAVAGPLTSPTAAVAEPVDEGPLLSEVIEKYLAWQEKLPKDDKAKVNDPSAKANHIAALKLFVEFYGDIPIRRIEVQHVFEFQDMLCEYPTGRFRLGSPYREMTLKEIQGMDIEDTLMIPTINLYMNRVKLLFKYAIKRGHYKQVNPFADYRLSDSRSDAEKRSRFSKAELETLLKSKEYKDNLFDKPFQFWTPLIALFHGMRQKEIAQLYIADIEMKEGIPVFSVVQDEEDKRVKNATSRRHVPIHPFILHDLKFMKYVEQLKSEGEDRLFPELPFVKGSYGTKVSGGSRNTRDHTALILQRKHP</sequence>
<protein>
    <recommendedName>
        <fullName evidence="6">Tyr recombinase domain-containing protein</fullName>
    </recommendedName>
</protein>
<evidence type="ECO:0008006" key="6">
    <source>
        <dbReference type="Google" id="ProtNLM"/>
    </source>
</evidence>
<dbReference type="InterPro" id="IPR010998">
    <property type="entry name" value="Integrase_recombinase_N"/>
</dbReference>
<dbReference type="EMBL" id="AP021875">
    <property type="protein sequence ID" value="BBO77136.1"/>
    <property type="molecule type" value="Genomic_DNA"/>
</dbReference>
<evidence type="ECO:0000256" key="2">
    <source>
        <dbReference type="ARBA" id="ARBA00023172"/>
    </source>
</evidence>
<organism evidence="4 5">
    <name type="scientific">Desulfosarcina widdelii</name>
    <dbReference type="NCBI Taxonomy" id="947919"/>
    <lineage>
        <taxon>Bacteria</taxon>
        <taxon>Pseudomonadati</taxon>
        <taxon>Thermodesulfobacteriota</taxon>
        <taxon>Desulfobacteria</taxon>
        <taxon>Desulfobacterales</taxon>
        <taxon>Desulfosarcinaceae</taxon>
        <taxon>Desulfosarcina</taxon>
    </lineage>
</organism>
<accession>A0A5K7Z5S1</accession>
<dbReference type="InterPro" id="IPR011010">
    <property type="entry name" value="DNA_brk_join_enz"/>
</dbReference>
<proteinExistence type="predicted"/>
<dbReference type="Proteomes" id="UP000427769">
    <property type="component" value="Chromosome"/>
</dbReference>
<dbReference type="GO" id="GO:0015074">
    <property type="term" value="P:DNA integration"/>
    <property type="evidence" value="ECO:0007669"/>
    <property type="project" value="InterPro"/>
</dbReference>
<keyword evidence="1" id="KW-0238">DNA-binding</keyword>
<dbReference type="RefSeq" id="WP_155305908.1">
    <property type="nucleotide sequence ID" value="NZ_AP021875.1"/>
</dbReference>
<dbReference type="AlphaFoldDB" id="A0A5K7Z5S1"/>
<dbReference type="SUPFAM" id="SSF56349">
    <property type="entry name" value="DNA breaking-rejoining enzymes"/>
    <property type="match status" value="1"/>
</dbReference>
<dbReference type="Gene3D" id="1.10.443.10">
    <property type="entry name" value="Intergrase catalytic core"/>
    <property type="match status" value="1"/>
</dbReference>
<dbReference type="KEGG" id="dwd:DSCW_45530"/>
<dbReference type="GO" id="GO:0003677">
    <property type="term" value="F:DNA binding"/>
    <property type="evidence" value="ECO:0007669"/>
    <property type="project" value="UniProtKB-KW"/>
</dbReference>
<dbReference type="OrthoDB" id="5423136at2"/>